<dbReference type="InterPro" id="IPR013083">
    <property type="entry name" value="Znf_RING/FYVE/PHD"/>
</dbReference>
<dbReference type="PANTHER" id="PTHR22937">
    <property type="entry name" value="E3 UBIQUITIN-PROTEIN LIGASE RNF165"/>
    <property type="match status" value="1"/>
</dbReference>
<evidence type="ECO:0000313" key="10">
    <source>
        <dbReference type="EMBL" id="KAF9608717.1"/>
    </source>
</evidence>
<evidence type="ECO:0000256" key="8">
    <source>
        <dbReference type="PROSITE-ProRule" id="PRU00175"/>
    </source>
</evidence>
<keyword evidence="6" id="KW-0833">Ubl conjugation pathway</keyword>
<name>A0A835I261_9MAGN</name>
<dbReference type="InterPro" id="IPR001841">
    <property type="entry name" value="Znf_RING"/>
</dbReference>
<evidence type="ECO:0000259" key="9">
    <source>
        <dbReference type="PROSITE" id="PS50089"/>
    </source>
</evidence>
<dbReference type="AlphaFoldDB" id="A0A835I261"/>
<evidence type="ECO:0000256" key="5">
    <source>
        <dbReference type="ARBA" id="ARBA00022771"/>
    </source>
</evidence>
<comment type="caution">
    <text evidence="10">The sequence shown here is derived from an EMBL/GenBank/DDBJ whole genome shotgun (WGS) entry which is preliminary data.</text>
</comment>
<evidence type="ECO:0000313" key="11">
    <source>
        <dbReference type="Proteomes" id="UP000631114"/>
    </source>
</evidence>
<protein>
    <recommendedName>
        <fullName evidence="2">RING-type E3 ubiquitin transferase</fullName>
        <ecNumber evidence="2">2.3.2.27</ecNumber>
    </recommendedName>
</protein>
<accession>A0A835I261</accession>
<proteinExistence type="predicted"/>
<evidence type="ECO:0000256" key="3">
    <source>
        <dbReference type="ARBA" id="ARBA00022679"/>
    </source>
</evidence>
<evidence type="ECO:0000256" key="7">
    <source>
        <dbReference type="ARBA" id="ARBA00022833"/>
    </source>
</evidence>
<dbReference type="Gene3D" id="3.30.40.10">
    <property type="entry name" value="Zinc/RING finger domain, C3HC4 (zinc finger)"/>
    <property type="match status" value="1"/>
</dbReference>
<reference evidence="10 11" key="1">
    <citation type="submission" date="2020-10" db="EMBL/GenBank/DDBJ databases">
        <title>The Coptis chinensis genome and diversification of protoberbering-type alkaloids.</title>
        <authorList>
            <person name="Wang B."/>
            <person name="Shu S."/>
            <person name="Song C."/>
            <person name="Liu Y."/>
        </authorList>
    </citation>
    <scope>NUCLEOTIDE SEQUENCE [LARGE SCALE GENOMIC DNA]</scope>
    <source>
        <strain evidence="10">HL-2020</strain>
        <tissue evidence="10">Leaf</tissue>
    </source>
</reference>
<gene>
    <name evidence="10" type="ORF">IFM89_010849</name>
</gene>
<dbReference type="EC" id="2.3.2.27" evidence="2"/>
<dbReference type="GO" id="GO:0061630">
    <property type="term" value="F:ubiquitin protein ligase activity"/>
    <property type="evidence" value="ECO:0007669"/>
    <property type="project" value="UniProtKB-EC"/>
</dbReference>
<dbReference type="GO" id="GO:0005634">
    <property type="term" value="C:nucleus"/>
    <property type="evidence" value="ECO:0007669"/>
    <property type="project" value="TreeGrafter"/>
</dbReference>
<keyword evidence="11" id="KW-1185">Reference proteome</keyword>
<dbReference type="PANTHER" id="PTHR22937:SF222">
    <property type="entry name" value="RING-TYPE E3 UBIQUITIN TRANSFERASE"/>
    <property type="match status" value="1"/>
</dbReference>
<evidence type="ECO:0000256" key="6">
    <source>
        <dbReference type="ARBA" id="ARBA00022786"/>
    </source>
</evidence>
<organism evidence="10 11">
    <name type="scientific">Coptis chinensis</name>
    <dbReference type="NCBI Taxonomy" id="261450"/>
    <lineage>
        <taxon>Eukaryota</taxon>
        <taxon>Viridiplantae</taxon>
        <taxon>Streptophyta</taxon>
        <taxon>Embryophyta</taxon>
        <taxon>Tracheophyta</taxon>
        <taxon>Spermatophyta</taxon>
        <taxon>Magnoliopsida</taxon>
        <taxon>Ranunculales</taxon>
        <taxon>Ranunculaceae</taxon>
        <taxon>Coptidoideae</taxon>
        <taxon>Coptis</taxon>
    </lineage>
</organism>
<comment type="catalytic activity">
    <reaction evidence="1">
        <text>S-ubiquitinyl-[E2 ubiquitin-conjugating enzyme]-L-cysteine + [acceptor protein]-L-lysine = [E2 ubiquitin-conjugating enzyme]-L-cysteine + N(6)-ubiquitinyl-[acceptor protein]-L-lysine.</text>
        <dbReference type="EC" id="2.3.2.27"/>
    </reaction>
</comment>
<keyword evidence="7" id="KW-0862">Zinc</keyword>
<dbReference type="Pfam" id="PF13639">
    <property type="entry name" value="zf-RING_2"/>
    <property type="match status" value="1"/>
</dbReference>
<keyword evidence="4" id="KW-0479">Metal-binding</keyword>
<dbReference type="SMART" id="SM00184">
    <property type="entry name" value="RING"/>
    <property type="match status" value="1"/>
</dbReference>
<evidence type="ECO:0000256" key="1">
    <source>
        <dbReference type="ARBA" id="ARBA00000900"/>
    </source>
</evidence>
<evidence type="ECO:0000256" key="2">
    <source>
        <dbReference type="ARBA" id="ARBA00012483"/>
    </source>
</evidence>
<keyword evidence="3" id="KW-0808">Transferase</keyword>
<keyword evidence="5 8" id="KW-0863">Zinc-finger</keyword>
<dbReference type="OrthoDB" id="8062037at2759"/>
<dbReference type="InterPro" id="IPR045191">
    <property type="entry name" value="MBR1/2-like"/>
</dbReference>
<dbReference type="GO" id="GO:0008270">
    <property type="term" value="F:zinc ion binding"/>
    <property type="evidence" value="ECO:0007669"/>
    <property type="project" value="UniProtKB-KW"/>
</dbReference>
<feature type="domain" description="RING-type" evidence="9">
    <location>
        <begin position="524"/>
        <end position="565"/>
    </location>
</feature>
<dbReference type="EMBL" id="JADFTS010000004">
    <property type="protein sequence ID" value="KAF9608717.1"/>
    <property type="molecule type" value="Genomic_DNA"/>
</dbReference>
<dbReference type="PROSITE" id="PS50089">
    <property type="entry name" value="ZF_RING_2"/>
    <property type="match status" value="1"/>
</dbReference>
<dbReference type="SUPFAM" id="SSF57850">
    <property type="entry name" value="RING/U-box"/>
    <property type="match status" value="1"/>
</dbReference>
<sequence length="574" mass="63467">MGERNMVCTSQVVDMDIDQQAQGHIHPDHCFFVGNNAHLPHPSMYPVLSASGSASNIDMHHFANSHDSSMFYGSHFNGLQHRNPVTNMDLGVSSNFHSPCMIPPPVNRVFPISHVSCDQLPYSSHHGIAAVGISDFGGNHQFMDGVRNSGKRKNAEGVPGSYLHVNASASSSSASLCMPPPSVGILQSEGQLESGAAVLEATASVPPEYGVNGVSLISGGGSARSVRSRGLQVESPMLLNPNHLAQGNYINQSFQPAAWVEQQFGTSASDGSTSSWNYTPMHYLNVNRRLVLIKYREKCQWSFIRNCKHGWTGIYGRHEQQKFYSSLSSSYAPPPFSSSSSPPMQAMHVHNNFHIQATVPSFRHTTSNTLHHGTINHSPDDLEIGSRHPRPLPPNRIYRPHRSGVHHAVPVNSNRPHLRYMSEDEVAILEIPGFYEVGNLIDRHRDMRLDIDDMSYESNKVCTFVGFPRIKMSFRELELLALGEQIGSVITGLPEETILRHLKTRVYISSASKDMNNEVETGTCIVCQVEYRNQEKVGTLGCGHEYHADCIKKWLQVKNVCPICKVQAISVEDG</sequence>
<dbReference type="Proteomes" id="UP000631114">
    <property type="component" value="Unassembled WGS sequence"/>
</dbReference>
<evidence type="ECO:0000256" key="4">
    <source>
        <dbReference type="ARBA" id="ARBA00022723"/>
    </source>
</evidence>
<dbReference type="CDD" id="cd16469">
    <property type="entry name" value="RING-H2_RNF24-like"/>
    <property type="match status" value="1"/>
</dbReference>